<sequence>MWLLFGLKQAHPPCQEPVVSRPVWNSPTVLPAELVVASYRQAQTGPCQAKLHVPGLRAASLSAGQLRTDVYTGQRAKL</sequence>
<organism evidence="1 2">
    <name type="scientific">Symbiochloris irregularis</name>
    <dbReference type="NCBI Taxonomy" id="706552"/>
    <lineage>
        <taxon>Eukaryota</taxon>
        <taxon>Viridiplantae</taxon>
        <taxon>Chlorophyta</taxon>
        <taxon>core chlorophytes</taxon>
        <taxon>Trebouxiophyceae</taxon>
        <taxon>Trebouxiales</taxon>
        <taxon>Trebouxiaceae</taxon>
        <taxon>Symbiochloris</taxon>
    </lineage>
</organism>
<dbReference type="EMBL" id="JALJOQ010000053">
    <property type="protein sequence ID" value="KAK9804115.1"/>
    <property type="molecule type" value="Genomic_DNA"/>
</dbReference>
<gene>
    <name evidence="1" type="ORF">WJX73_010636</name>
</gene>
<accession>A0AAW1P1F7</accession>
<keyword evidence="2" id="KW-1185">Reference proteome</keyword>
<dbReference type="AlphaFoldDB" id="A0AAW1P1F7"/>
<proteinExistence type="predicted"/>
<protein>
    <submittedName>
        <fullName evidence="1">Uncharacterized protein</fullName>
    </submittedName>
</protein>
<evidence type="ECO:0000313" key="2">
    <source>
        <dbReference type="Proteomes" id="UP001465755"/>
    </source>
</evidence>
<name>A0AAW1P1F7_9CHLO</name>
<comment type="caution">
    <text evidence="1">The sequence shown here is derived from an EMBL/GenBank/DDBJ whole genome shotgun (WGS) entry which is preliminary data.</text>
</comment>
<dbReference type="Proteomes" id="UP001465755">
    <property type="component" value="Unassembled WGS sequence"/>
</dbReference>
<reference evidence="1 2" key="1">
    <citation type="journal article" date="2024" name="Nat. Commun.">
        <title>Phylogenomics reveals the evolutionary origins of lichenization in chlorophyte algae.</title>
        <authorList>
            <person name="Puginier C."/>
            <person name="Libourel C."/>
            <person name="Otte J."/>
            <person name="Skaloud P."/>
            <person name="Haon M."/>
            <person name="Grisel S."/>
            <person name="Petersen M."/>
            <person name="Berrin J.G."/>
            <person name="Delaux P.M."/>
            <person name="Dal Grande F."/>
            <person name="Keller J."/>
        </authorList>
    </citation>
    <scope>NUCLEOTIDE SEQUENCE [LARGE SCALE GENOMIC DNA]</scope>
    <source>
        <strain evidence="1 2">SAG 2036</strain>
    </source>
</reference>
<evidence type="ECO:0000313" key="1">
    <source>
        <dbReference type="EMBL" id="KAK9804115.1"/>
    </source>
</evidence>